<evidence type="ECO:0000313" key="2">
    <source>
        <dbReference type="Proteomes" id="UP000694427"/>
    </source>
</evidence>
<dbReference type="InterPro" id="IPR012337">
    <property type="entry name" value="RNaseH-like_sf"/>
</dbReference>
<dbReference type="AlphaFoldDB" id="A0A8C1R7C9"/>
<dbReference type="PANTHER" id="PTHR45913">
    <property type="entry name" value="EPM2A-INTERACTING PROTEIN 1"/>
    <property type="match status" value="1"/>
</dbReference>
<accession>A0A8C1R7C9</accession>
<organism evidence="1 2">
    <name type="scientific">Cyprinus carpio</name>
    <name type="common">Common carp</name>
    <dbReference type="NCBI Taxonomy" id="7962"/>
    <lineage>
        <taxon>Eukaryota</taxon>
        <taxon>Metazoa</taxon>
        <taxon>Chordata</taxon>
        <taxon>Craniata</taxon>
        <taxon>Vertebrata</taxon>
        <taxon>Euteleostomi</taxon>
        <taxon>Actinopterygii</taxon>
        <taxon>Neopterygii</taxon>
        <taxon>Teleostei</taxon>
        <taxon>Ostariophysi</taxon>
        <taxon>Cypriniformes</taxon>
        <taxon>Cyprinidae</taxon>
        <taxon>Cyprininae</taxon>
        <taxon>Cyprinus</taxon>
    </lineage>
</organism>
<dbReference type="SUPFAM" id="SSF53098">
    <property type="entry name" value="Ribonuclease H-like"/>
    <property type="match status" value="1"/>
</dbReference>
<keyword evidence="2" id="KW-1185">Reference proteome</keyword>
<sequence>MARPSLQILCFWFVHFKSHKVYKIYKKCTNIRLLGQIRLKVVHLRMRRRARCFNDVIFAARASHYHDYFKLTKRWLRHNRHKKTYHFHVEWKHDFLFTIVKDKSICLICHQAVALAKRGNVERHHNTIHPNFKDTYPLKSTHRSKKVDELKSVLKAQQSLFTKPTAKSKAATEASFRVSHLLAKHKKPFTDGELYKEAMVAAADTLFKDLKNKEDITNAIESVPLGPATVARRVELLSEDVNQQVLKDLSLCECYSLQFDESQDVTDTAQLMVFVRMAFKDSTTKEAFLTLLPLQGRTRGEDIYNEFKRYVHDNSIPIHKLVAITTDGAPAMRGLHSGFVALCRHDPDFPRFLNYHCVIHQQALASKVVDLSHVMTLVVKIVNSIRAKGLQHRLFKSLLDELWLSRGKVLQRFVDLLPEIKSFLESRNEQHEELSDDAWLLDLGFLTDVTAKLNELNYELQGKDKDVTHMISAVNAFKAKVGVWASQLKNGSLVHFPNLEKMLQNMRNKDAFLPQEFCSQLEKLASEFNRRFQELNDIREVVVFISKPFLPIEIEEVSTKFQQVFALPIGVDMEIIELQNDIELKARSRDSDFWGLVNTEKFPLLSSCALKVKAYFGSTYLCEMAFSQMKIIKSKNRSCLTNRHLTDCVRLAVSNYEPDYRALADSVQSQPSH</sequence>
<reference evidence="1" key="2">
    <citation type="submission" date="2025-09" db="UniProtKB">
        <authorList>
            <consortium name="Ensembl"/>
        </authorList>
    </citation>
    <scope>IDENTIFICATION</scope>
</reference>
<dbReference type="PANTHER" id="PTHR45913:SF21">
    <property type="entry name" value="DUF4371 DOMAIN-CONTAINING PROTEIN"/>
    <property type="match status" value="1"/>
</dbReference>
<proteinExistence type="predicted"/>
<evidence type="ECO:0000313" key="1">
    <source>
        <dbReference type="Ensembl" id="ENSCCRP00010092603.1"/>
    </source>
</evidence>
<name>A0A8C1R7C9_CYPCA</name>
<dbReference type="Ensembl" id="ENSCCRT00010102718.1">
    <property type="protein sequence ID" value="ENSCCRP00010092603.1"/>
    <property type="gene ID" value="ENSCCRG00010040491.1"/>
</dbReference>
<protein>
    <submittedName>
        <fullName evidence="1">Uncharacterized protein</fullName>
    </submittedName>
</protein>
<dbReference type="Proteomes" id="UP000694427">
    <property type="component" value="Unplaced"/>
</dbReference>
<reference evidence="1" key="1">
    <citation type="submission" date="2025-08" db="UniProtKB">
        <authorList>
            <consortium name="Ensembl"/>
        </authorList>
    </citation>
    <scope>IDENTIFICATION</scope>
</reference>